<feature type="transmembrane region" description="Helical" evidence="1">
    <location>
        <begin position="69"/>
        <end position="90"/>
    </location>
</feature>
<evidence type="ECO:0000313" key="2">
    <source>
        <dbReference type="EMBL" id="OGG53886.1"/>
    </source>
</evidence>
<feature type="transmembrane region" description="Helical" evidence="1">
    <location>
        <begin position="102"/>
        <end position="124"/>
    </location>
</feature>
<keyword evidence="1" id="KW-0472">Membrane</keyword>
<feature type="transmembrane region" description="Helical" evidence="1">
    <location>
        <begin position="39"/>
        <end position="57"/>
    </location>
</feature>
<dbReference type="AlphaFoldDB" id="A0A1F6CXI7"/>
<dbReference type="Proteomes" id="UP000176863">
    <property type="component" value="Unassembled WGS sequence"/>
</dbReference>
<feature type="transmembrane region" description="Helical" evidence="1">
    <location>
        <begin position="144"/>
        <end position="160"/>
    </location>
</feature>
<reference evidence="2 3" key="1">
    <citation type="journal article" date="2016" name="Nat. Commun.">
        <title>Thousands of microbial genomes shed light on interconnected biogeochemical processes in an aquifer system.</title>
        <authorList>
            <person name="Anantharaman K."/>
            <person name="Brown C.T."/>
            <person name="Hug L.A."/>
            <person name="Sharon I."/>
            <person name="Castelle C.J."/>
            <person name="Probst A.J."/>
            <person name="Thomas B.C."/>
            <person name="Singh A."/>
            <person name="Wilkins M.J."/>
            <person name="Karaoz U."/>
            <person name="Brodie E.L."/>
            <person name="Williams K.H."/>
            <person name="Hubbard S.S."/>
            <person name="Banfield J.F."/>
        </authorList>
    </citation>
    <scope>NUCLEOTIDE SEQUENCE [LARGE SCALE GENOMIC DNA]</scope>
</reference>
<keyword evidence="1" id="KW-0812">Transmembrane</keyword>
<dbReference type="EMBL" id="MFKT01000007">
    <property type="protein sequence ID" value="OGG53886.1"/>
    <property type="molecule type" value="Genomic_DNA"/>
</dbReference>
<dbReference type="STRING" id="1798480.A2851_03210"/>
<sequence>MDLNTVANIFSHWPTDWIIIGALVAFIALDALRSGSARAASLVLALPATVLLTNALPQAVVVGPLSAQFTAPAAQLIIFAAIFVLLYIACHRIIFTFSEDGGVLQALITGVSATVVLVVILLQVPGLQSLWHFGDQVQLVFGEAYRFWWLLAAYGGLAFVRS</sequence>
<evidence type="ECO:0000313" key="3">
    <source>
        <dbReference type="Proteomes" id="UP000176863"/>
    </source>
</evidence>
<keyword evidence="1" id="KW-1133">Transmembrane helix</keyword>
<proteinExistence type="predicted"/>
<comment type="caution">
    <text evidence="2">The sequence shown here is derived from an EMBL/GenBank/DDBJ whole genome shotgun (WGS) entry which is preliminary data.</text>
</comment>
<evidence type="ECO:0008006" key="4">
    <source>
        <dbReference type="Google" id="ProtNLM"/>
    </source>
</evidence>
<name>A0A1F6CXI7_9BACT</name>
<organism evidence="2 3">
    <name type="scientific">Candidatus Kaiserbacteria bacterium RIFCSPHIGHO2_01_FULL_53_29</name>
    <dbReference type="NCBI Taxonomy" id="1798480"/>
    <lineage>
        <taxon>Bacteria</taxon>
        <taxon>Candidatus Kaiseribacteriota</taxon>
    </lineage>
</organism>
<evidence type="ECO:0000256" key="1">
    <source>
        <dbReference type="SAM" id="Phobius"/>
    </source>
</evidence>
<feature type="transmembrane region" description="Helical" evidence="1">
    <location>
        <begin position="12"/>
        <end position="32"/>
    </location>
</feature>
<protein>
    <recommendedName>
        <fullName evidence="4">CvpA family protein</fullName>
    </recommendedName>
</protein>
<accession>A0A1F6CXI7</accession>
<gene>
    <name evidence="2" type="ORF">A2851_03210</name>
</gene>